<dbReference type="InterPro" id="IPR051678">
    <property type="entry name" value="AGP_Transferase"/>
</dbReference>
<evidence type="ECO:0000313" key="3">
    <source>
        <dbReference type="Proteomes" id="UP000076154"/>
    </source>
</evidence>
<dbReference type="PANTHER" id="PTHR21310:SF39">
    <property type="entry name" value="AMINOGLYCOSIDE PHOSPHOTRANSFERASE DOMAIN-CONTAINING PROTEIN"/>
    <property type="match status" value="1"/>
</dbReference>
<gene>
    <name evidence="2" type="ORF">Hypma_003267</name>
</gene>
<organism evidence="2 3">
    <name type="scientific">Hypsizygus marmoreus</name>
    <name type="common">White beech mushroom</name>
    <name type="synonym">Agaricus marmoreus</name>
    <dbReference type="NCBI Taxonomy" id="39966"/>
    <lineage>
        <taxon>Eukaryota</taxon>
        <taxon>Fungi</taxon>
        <taxon>Dikarya</taxon>
        <taxon>Basidiomycota</taxon>
        <taxon>Agaricomycotina</taxon>
        <taxon>Agaricomycetes</taxon>
        <taxon>Agaricomycetidae</taxon>
        <taxon>Agaricales</taxon>
        <taxon>Tricholomatineae</taxon>
        <taxon>Lyophyllaceae</taxon>
        <taxon>Hypsizygus</taxon>
    </lineage>
</organism>
<evidence type="ECO:0000259" key="1">
    <source>
        <dbReference type="Pfam" id="PF01636"/>
    </source>
</evidence>
<sequence>MSCIEPKSQVKHARVAVIGNPATGKSSLVSRIDKRHFRRPVDRFQIQIHASECDVTVPADLWNGFEFVLVTFALNEGVGSARALAMEAAKSAPHRGLVCIVGTKLDLVPRDYSDLDMDRHVYSSYFAYFDRLYYAAVSSSQDIGIEELLGVIANQVQPPGLSAPPTTILDWGRIGAWILDSIAALFALSVSANVNQQTPDLHELDDTTVQTLLKTPECMAWDTALKKYARGIFGGVPAHKITPTLIAKVLYPSEYANVRFVRQHTTIPVPQPRYPHLSSYLVMDYIEGKMLLECWDSLSSFMKFRIACTLRGYVSQLRRLQGTIPGTVAMGIVGGVLFDDQDYGPFESAMSFQQFCEIVAHDGWKSRIKHPFPGQTRPHLPVFGGGEWSLVFTHADLNLTNILLSNDGVLWIIDWATSGFFPPWLETVGLRYYEDDAPPSWRRLRWFIAGTNPQYEEFWDNLMIKVHRYRRLPPTYPRGHLGLTLQ</sequence>
<proteinExistence type="predicted"/>
<accession>A0A369K7L0</accession>
<dbReference type="SUPFAM" id="SSF56112">
    <property type="entry name" value="Protein kinase-like (PK-like)"/>
    <property type="match status" value="1"/>
</dbReference>
<dbReference type="AlphaFoldDB" id="A0A369K7L0"/>
<name>A0A369K7L0_HYPMA</name>
<dbReference type="STRING" id="39966.A0A369K7L0"/>
<reference evidence="2" key="1">
    <citation type="submission" date="2018-04" db="EMBL/GenBank/DDBJ databases">
        <title>Whole genome sequencing of Hypsizygus marmoreus.</title>
        <authorList>
            <person name="Choi I.-G."/>
            <person name="Min B."/>
            <person name="Kim J.-G."/>
            <person name="Kim S."/>
            <person name="Oh Y.-L."/>
            <person name="Kong W.-S."/>
            <person name="Park H."/>
            <person name="Jeong J."/>
            <person name="Song E.-S."/>
        </authorList>
    </citation>
    <scope>NUCLEOTIDE SEQUENCE [LARGE SCALE GENOMIC DNA]</scope>
    <source>
        <strain evidence="2">51987-8</strain>
    </source>
</reference>
<feature type="domain" description="Aminoglycoside phosphotransferase" evidence="1">
    <location>
        <begin position="381"/>
        <end position="446"/>
    </location>
</feature>
<keyword evidence="3" id="KW-1185">Reference proteome</keyword>
<dbReference type="InterPro" id="IPR011009">
    <property type="entry name" value="Kinase-like_dom_sf"/>
</dbReference>
<protein>
    <recommendedName>
        <fullName evidence="1">Aminoglycoside phosphotransferase domain-containing protein</fullName>
    </recommendedName>
</protein>
<evidence type="ECO:0000313" key="2">
    <source>
        <dbReference type="EMBL" id="RDB27784.1"/>
    </source>
</evidence>
<dbReference type="PANTHER" id="PTHR21310">
    <property type="entry name" value="AMINOGLYCOSIDE PHOSPHOTRANSFERASE-RELATED-RELATED"/>
    <property type="match status" value="1"/>
</dbReference>
<comment type="caution">
    <text evidence="2">The sequence shown here is derived from an EMBL/GenBank/DDBJ whole genome shotgun (WGS) entry which is preliminary data.</text>
</comment>
<dbReference type="InterPro" id="IPR027417">
    <property type="entry name" value="P-loop_NTPase"/>
</dbReference>
<dbReference type="Pfam" id="PF01636">
    <property type="entry name" value="APH"/>
    <property type="match status" value="1"/>
</dbReference>
<dbReference type="Proteomes" id="UP000076154">
    <property type="component" value="Unassembled WGS sequence"/>
</dbReference>
<dbReference type="SUPFAM" id="SSF52540">
    <property type="entry name" value="P-loop containing nucleoside triphosphate hydrolases"/>
    <property type="match status" value="1"/>
</dbReference>
<dbReference type="InParanoid" id="A0A369K7L0"/>
<dbReference type="Gene3D" id="3.90.1200.10">
    <property type="match status" value="1"/>
</dbReference>
<dbReference type="OrthoDB" id="4177236at2759"/>
<dbReference type="EMBL" id="LUEZ02000014">
    <property type="protein sequence ID" value="RDB27784.1"/>
    <property type="molecule type" value="Genomic_DNA"/>
</dbReference>
<dbReference type="InterPro" id="IPR002575">
    <property type="entry name" value="Aminoglycoside_PTrfase"/>
</dbReference>